<reference evidence="1 2" key="2">
    <citation type="journal article" date="2022" name="Mol. Ecol. Resour.">
        <title>The genomes of chicory, endive, great burdock and yacon provide insights into Asteraceae paleo-polyploidization history and plant inulin production.</title>
        <authorList>
            <person name="Fan W."/>
            <person name="Wang S."/>
            <person name="Wang H."/>
            <person name="Wang A."/>
            <person name="Jiang F."/>
            <person name="Liu H."/>
            <person name="Zhao H."/>
            <person name="Xu D."/>
            <person name="Zhang Y."/>
        </authorList>
    </citation>
    <scope>NUCLEOTIDE SEQUENCE [LARGE SCALE GENOMIC DNA]</scope>
    <source>
        <strain evidence="2">cv. Yunnan</strain>
        <tissue evidence="1">Leaves</tissue>
    </source>
</reference>
<evidence type="ECO:0000313" key="1">
    <source>
        <dbReference type="EMBL" id="KAI3797895.1"/>
    </source>
</evidence>
<reference evidence="2" key="1">
    <citation type="journal article" date="2022" name="Mol. Ecol. Resour.">
        <title>The genomes of chicory, endive, great burdock and yacon provide insights into Asteraceae palaeo-polyploidization history and plant inulin production.</title>
        <authorList>
            <person name="Fan W."/>
            <person name="Wang S."/>
            <person name="Wang H."/>
            <person name="Wang A."/>
            <person name="Jiang F."/>
            <person name="Liu H."/>
            <person name="Zhao H."/>
            <person name="Xu D."/>
            <person name="Zhang Y."/>
        </authorList>
    </citation>
    <scope>NUCLEOTIDE SEQUENCE [LARGE SCALE GENOMIC DNA]</scope>
    <source>
        <strain evidence="2">cv. Yunnan</strain>
    </source>
</reference>
<dbReference type="Proteomes" id="UP001056120">
    <property type="component" value="Linkage Group LG11"/>
</dbReference>
<organism evidence="1 2">
    <name type="scientific">Smallanthus sonchifolius</name>
    <dbReference type="NCBI Taxonomy" id="185202"/>
    <lineage>
        <taxon>Eukaryota</taxon>
        <taxon>Viridiplantae</taxon>
        <taxon>Streptophyta</taxon>
        <taxon>Embryophyta</taxon>
        <taxon>Tracheophyta</taxon>
        <taxon>Spermatophyta</taxon>
        <taxon>Magnoliopsida</taxon>
        <taxon>eudicotyledons</taxon>
        <taxon>Gunneridae</taxon>
        <taxon>Pentapetalae</taxon>
        <taxon>asterids</taxon>
        <taxon>campanulids</taxon>
        <taxon>Asterales</taxon>
        <taxon>Asteraceae</taxon>
        <taxon>Asteroideae</taxon>
        <taxon>Heliantheae alliance</taxon>
        <taxon>Millerieae</taxon>
        <taxon>Smallanthus</taxon>
    </lineage>
</organism>
<dbReference type="EMBL" id="CM042028">
    <property type="protein sequence ID" value="KAI3797895.1"/>
    <property type="molecule type" value="Genomic_DNA"/>
</dbReference>
<sequence length="282" mass="31116">MISETWICFLVYPFTLGLSYPFPPLITDFFKFTGLSPKFAELVPARSDTEKRIEALLEIPVAERVPKSSSQFALSDLDSLLSGATIVKKEGSTPATTKSRIPLLRFKASGSKKRKMTDIVDLEIFEGMDSTKTAKKLQSLLNLGLEKLSVNLATAEKNAEEALEKIEDMKKISATKSKYLEKEIQTLKDKLQENSAQYEQKMQETMDDAKKSMTMAILQSRIQMAEQAVVEGFDLAAWDLQGWRTSLAKLGGEAGETSKVVEDLGAGDGEKQADQGNEGNDA</sequence>
<proteinExistence type="predicted"/>
<comment type="caution">
    <text evidence="1">The sequence shown here is derived from an EMBL/GenBank/DDBJ whole genome shotgun (WGS) entry which is preliminary data.</text>
</comment>
<name>A0ACB9HQA2_9ASTR</name>
<accession>A0ACB9HQA2</accession>
<keyword evidence="2" id="KW-1185">Reference proteome</keyword>
<gene>
    <name evidence="1" type="ORF">L1987_33159</name>
</gene>
<protein>
    <submittedName>
        <fullName evidence="1">Uncharacterized protein</fullName>
    </submittedName>
</protein>
<evidence type="ECO:0000313" key="2">
    <source>
        <dbReference type="Proteomes" id="UP001056120"/>
    </source>
</evidence>